<evidence type="ECO:0000313" key="10">
    <source>
        <dbReference type="Proteomes" id="UP000242875"/>
    </source>
</evidence>
<dbReference type="PROSITE" id="PS00455">
    <property type="entry name" value="AMP_BINDING"/>
    <property type="match status" value="1"/>
</dbReference>
<keyword evidence="7" id="KW-0443">Lipid metabolism</keyword>
<dbReference type="InterPro" id="IPR042099">
    <property type="entry name" value="ANL_N_sf"/>
</dbReference>
<dbReference type="Proteomes" id="UP000242875">
    <property type="component" value="Unassembled WGS sequence"/>
</dbReference>
<evidence type="ECO:0000256" key="5">
    <source>
        <dbReference type="ARBA" id="ARBA00022840"/>
    </source>
</evidence>
<evidence type="ECO:0000256" key="3">
    <source>
        <dbReference type="ARBA" id="ARBA00022741"/>
    </source>
</evidence>
<dbReference type="EMBL" id="MVBO01000015">
    <property type="protein sequence ID" value="OZJ05432.1"/>
    <property type="molecule type" value="Genomic_DNA"/>
</dbReference>
<keyword evidence="5 7" id="KW-0067">ATP-binding</keyword>
<gene>
    <name evidence="9" type="ORF">BZG36_01610</name>
</gene>
<keyword evidence="3 7" id="KW-0547">Nucleotide-binding</keyword>
<dbReference type="PANTHER" id="PTHR43272:SF33">
    <property type="entry name" value="AMP-BINDING DOMAIN-CONTAINING PROTEIN-RELATED"/>
    <property type="match status" value="1"/>
</dbReference>
<feature type="domain" description="AMP-dependent synthetase/ligase" evidence="8">
    <location>
        <begin position="63"/>
        <end position="473"/>
    </location>
</feature>
<dbReference type="InterPro" id="IPR045311">
    <property type="entry name" value="LC-FACS_euk"/>
</dbReference>
<accession>A0A261Y4B6</accession>
<dbReference type="AlphaFoldDB" id="A0A261Y4B6"/>
<comment type="catalytic activity">
    <reaction evidence="7">
        <text>a long-chain fatty acid + ATP + CoA = a long-chain fatty acyl-CoA + AMP + diphosphate</text>
        <dbReference type="Rhea" id="RHEA:15421"/>
        <dbReference type="ChEBI" id="CHEBI:30616"/>
        <dbReference type="ChEBI" id="CHEBI:33019"/>
        <dbReference type="ChEBI" id="CHEBI:57287"/>
        <dbReference type="ChEBI" id="CHEBI:57560"/>
        <dbReference type="ChEBI" id="CHEBI:83139"/>
        <dbReference type="ChEBI" id="CHEBI:456215"/>
        <dbReference type="EC" id="6.2.1.3"/>
    </reaction>
</comment>
<comment type="caution">
    <text evidence="9">The sequence shown here is derived from an EMBL/GenBank/DDBJ whole genome shotgun (WGS) entry which is preliminary data.</text>
</comment>
<comment type="similarity">
    <text evidence="1 7">Belongs to the ATP-dependent AMP-binding enzyme family.</text>
</comment>
<dbReference type="PANTHER" id="PTHR43272">
    <property type="entry name" value="LONG-CHAIN-FATTY-ACID--COA LIGASE"/>
    <property type="match status" value="1"/>
</dbReference>
<dbReference type="GO" id="GO:0005524">
    <property type="term" value="F:ATP binding"/>
    <property type="evidence" value="ECO:0007669"/>
    <property type="project" value="UniProtKB-KW"/>
</dbReference>
<dbReference type="OrthoDB" id="1700726at2759"/>
<reference evidence="9 10" key="1">
    <citation type="journal article" date="2017" name="Mycologia">
        <title>Bifiguratus adelaidae, gen. et sp. nov., a new member of Mucoromycotina in endophytic and soil-dwelling habitats.</title>
        <authorList>
            <person name="Torres-Cruz T.J."/>
            <person name="Billingsley Tobias T.L."/>
            <person name="Almatruk M."/>
            <person name="Hesse C."/>
            <person name="Kuske C.R."/>
            <person name="Desiro A."/>
            <person name="Benucci G.M."/>
            <person name="Bonito G."/>
            <person name="Stajich J.E."/>
            <person name="Dunlap C."/>
            <person name="Arnold A.E."/>
            <person name="Porras-Alfaro A."/>
        </authorList>
    </citation>
    <scope>NUCLEOTIDE SEQUENCE [LARGE SCALE GENOMIC DNA]</scope>
    <source>
        <strain evidence="9 10">AZ0501</strain>
    </source>
</reference>
<evidence type="ECO:0000256" key="7">
    <source>
        <dbReference type="RuleBase" id="RU369030"/>
    </source>
</evidence>
<dbReference type="Gene3D" id="3.40.50.12780">
    <property type="entry name" value="N-terminal domain of ligase-like"/>
    <property type="match status" value="1"/>
</dbReference>
<organism evidence="9 10">
    <name type="scientific">Bifiguratus adelaidae</name>
    <dbReference type="NCBI Taxonomy" id="1938954"/>
    <lineage>
        <taxon>Eukaryota</taxon>
        <taxon>Fungi</taxon>
        <taxon>Fungi incertae sedis</taxon>
        <taxon>Mucoromycota</taxon>
        <taxon>Mucoromycotina</taxon>
        <taxon>Endogonomycetes</taxon>
        <taxon>Endogonales</taxon>
        <taxon>Endogonales incertae sedis</taxon>
        <taxon>Bifiguratus</taxon>
    </lineage>
</organism>
<proteinExistence type="inferred from homology"/>
<dbReference type="Pfam" id="PF00501">
    <property type="entry name" value="AMP-binding"/>
    <property type="match status" value="1"/>
</dbReference>
<dbReference type="EC" id="6.2.1.3" evidence="6 7"/>
<dbReference type="SUPFAM" id="SSF56801">
    <property type="entry name" value="Acetyl-CoA synthetase-like"/>
    <property type="match status" value="1"/>
</dbReference>
<evidence type="ECO:0000256" key="1">
    <source>
        <dbReference type="ARBA" id="ARBA00006432"/>
    </source>
</evidence>
<dbReference type="GO" id="GO:0004467">
    <property type="term" value="F:long-chain fatty acid-CoA ligase activity"/>
    <property type="evidence" value="ECO:0007669"/>
    <property type="project" value="UniProtKB-EC"/>
</dbReference>
<comment type="function">
    <text evidence="7">Catalyzes the conversion of long-chain fatty acids to their active form acyl-CoAs for both synthesis of cellular lipids, and degradation via beta-oxidation.</text>
</comment>
<keyword evidence="2 7" id="KW-0436">Ligase</keyword>
<protein>
    <recommendedName>
        <fullName evidence="6 7">Long-chain-fatty-acid--CoA ligase</fullName>
        <ecNumber evidence="6 7">6.2.1.3</ecNumber>
    </recommendedName>
</protein>
<keyword evidence="10" id="KW-1185">Reference proteome</keyword>
<evidence type="ECO:0000256" key="2">
    <source>
        <dbReference type="ARBA" id="ARBA00022598"/>
    </source>
</evidence>
<dbReference type="InterPro" id="IPR000873">
    <property type="entry name" value="AMP-dep_synth/lig_dom"/>
</dbReference>
<dbReference type="CDD" id="cd05927">
    <property type="entry name" value="LC-FACS_euk"/>
    <property type="match status" value="1"/>
</dbReference>
<evidence type="ECO:0000256" key="4">
    <source>
        <dbReference type="ARBA" id="ARBA00022832"/>
    </source>
</evidence>
<dbReference type="GO" id="GO:0016020">
    <property type="term" value="C:membrane"/>
    <property type="evidence" value="ECO:0007669"/>
    <property type="project" value="TreeGrafter"/>
</dbReference>
<name>A0A261Y4B6_9FUNG</name>
<evidence type="ECO:0000259" key="8">
    <source>
        <dbReference type="Pfam" id="PF00501"/>
    </source>
</evidence>
<dbReference type="InterPro" id="IPR020845">
    <property type="entry name" value="AMP-binding_CS"/>
</dbReference>
<keyword evidence="4 7" id="KW-0276">Fatty acid metabolism</keyword>
<evidence type="ECO:0000256" key="6">
    <source>
        <dbReference type="ARBA" id="ARBA00026121"/>
    </source>
</evidence>
<dbReference type="GO" id="GO:0005783">
    <property type="term" value="C:endoplasmic reticulum"/>
    <property type="evidence" value="ECO:0007669"/>
    <property type="project" value="TreeGrafter"/>
</dbReference>
<evidence type="ECO:0000313" key="9">
    <source>
        <dbReference type="EMBL" id="OZJ05432.1"/>
    </source>
</evidence>
<sequence>MVQYTLPVAGAQQKAGETVARRHANFPELVAEPEGVYTAWDGFLNGCKVSGTLPCLGVRPIVDGIPGPYEWQTYNEVRDRCVNFGKGLTKLGLAYQESVGFYAVNRKEWTMGELACYAYGNIIVALYDTLGVEAFRFIVNQTSMKFVLCSADKLDRILSIREEIPSIKTVICMDEGVDVSIKERAKAADIAIYTFVEVENMGKSIDIKSGLAKGTDIATICYTSGTTGEPKGAVLTHRNAICVANAVAVAGDGGYFADISNTDIYISYLPLAHVLERTVQTVMLYKGASIGYYQGDTAKLMDDIAELKPTIFVSVPRLFNRVYDRILGAIKAKGGVSAFLFWTAFNAKKANLARNHLTHWIWDRVVFGQIKQRLGGRVRFMLSGSAPIAPDVLDFLRICFSAEVFEGYGQTENYCGSCLTVKHDFTAGVVGAPFPCSEIKLVDVPDMDYTSQDKPYPRGEICIRGNANMREYYKNPAKTAETIDEDGWLHTGDIGMWDECGRLKIIDRLKNIFKLAQGEYIAPEKIEGVYQKHELVAQAFVHGDSLQSTLVGVVHPDKETLEAWAKENDELASQDFKQLCENPTVKRHLLKSMTAFGKQNDLKGFEQVKEIHLISEEFSVENDLLTPTFKLKRDVAKKRYQKEIDDMYKKLGESQQ</sequence>